<protein>
    <submittedName>
        <fullName evidence="1">Uncharacterized protein</fullName>
    </submittedName>
</protein>
<dbReference type="EMBL" id="JBBYXI010000004">
    <property type="protein sequence ID" value="MEN3931705.1"/>
    <property type="molecule type" value="Genomic_DNA"/>
</dbReference>
<gene>
    <name evidence="1" type="ORF">WJT86_11630</name>
</gene>
<sequence length="180" mass="20201">MSKVNDLLNAPGPINYDSIDYHLAWTAENPNYYKHEYVPSGETVERYKSMLLLELLTGNASVKDAAASQAWLISKRKKTDPVANMSLSAKNDSEELLLDFVMSARDAKGELIVEWNAYRYLPYTGPDGEKGVLLFAISRRAYGDTDTMAFMKQLKEIRSHNLKALVKTPVPVVSLNKAKK</sequence>
<accession>A0ABV0BLZ8</accession>
<name>A0ABV0BLZ8_9HYPH</name>
<dbReference type="Proteomes" id="UP001418637">
    <property type="component" value="Unassembled WGS sequence"/>
</dbReference>
<keyword evidence="2" id="KW-1185">Reference proteome</keyword>
<organism evidence="1 2">
    <name type="scientific">Hohaiivirga grylli</name>
    <dbReference type="NCBI Taxonomy" id="3133970"/>
    <lineage>
        <taxon>Bacteria</taxon>
        <taxon>Pseudomonadati</taxon>
        <taxon>Pseudomonadota</taxon>
        <taxon>Alphaproteobacteria</taxon>
        <taxon>Hyphomicrobiales</taxon>
        <taxon>Methylobacteriaceae</taxon>
        <taxon>Hohaiivirga</taxon>
    </lineage>
</organism>
<proteinExistence type="predicted"/>
<dbReference type="RefSeq" id="WP_346337743.1">
    <property type="nucleotide sequence ID" value="NZ_JBBYXI010000004.1"/>
</dbReference>
<comment type="caution">
    <text evidence="1">The sequence shown here is derived from an EMBL/GenBank/DDBJ whole genome shotgun (WGS) entry which is preliminary data.</text>
</comment>
<evidence type="ECO:0000313" key="1">
    <source>
        <dbReference type="EMBL" id="MEN3931705.1"/>
    </source>
</evidence>
<reference evidence="1 2" key="1">
    <citation type="submission" date="2024-04" db="EMBL/GenBank/DDBJ databases">
        <title>A novel species isolated from cricket.</title>
        <authorList>
            <person name="Wang H.-C."/>
        </authorList>
    </citation>
    <scope>NUCLEOTIDE SEQUENCE [LARGE SCALE GENOMIC DNA]</scope>
    <source>
        <strain evidence="1 2">WL0021</strain>
    </source>
</reference>
<evidence type="ECO:0000313" key="2">
    <source>
        <dbReference type="Proteomes" id="UP001418637"/>
    </source>
</evidence>